<keyword evidence="14" id="KW-1185">Reference proteome</keyword>
<dbReference type="InterPro" id="IPR050298">
    <property type="entry name" value="Gram-neg_bact_OMP"/>
</dbReference>
<keyword evidence="10" id="KW-0998">Cell outer membrane</keyword>
<dbReference type="SUPFAM" id="SSF56935">
    <property type="entry name" value="Porins"/>
    <property type="match status" value="1"/>
</dbReference>
<keyword evidence="8" id="KW-0626">Porin</keyword>
<comment type="subcellular location">
    <subcellularLocation>
        <location evidence="1">Cell outer membrane</location>
        <topology evidence="1">Multi-pass membrane protein</topology>
    </subcellularLocation>
</comment>
<keyword evidence="4" id="KW-1134">Transmembrane beta strand</keyword>
<organism evidence="13 14">
    <name type="scientific">Chitinasiproducens palmae</name>
    <dbReference type="NCBI Taxonomy" id="1770053"/>
    <lineage>
        <taxon>Bacteria</taxon>
        <taxon>Pseudomonadati</taxon>
        <taxon>Pseudomonadota</taxon>
        <taxon>Betaproteobacteria</taxon>
        <taxon>Burkholderiales</taxon>
        <taxon>Burkholderiaceae</taxon>
        <taxon>Chitinasiproducens</taxon>
    </lineage>
</organism>
<evidence type="ECO:0000256" key="1">
    <source>
        <dbReference type="ARBA" id="ARBA00004571"/>
    </source>
</evidence>
<name>A0A1H2PJ08_9BURK</name>
<comment type="subunit">
    <text evidence="2">Homotrimer.</text>
</comment>
<dbReference type="InterPro" id="IPR023614">
    <property type="entry name" value="Porin_dom_sf"/>
</dbReference>
<evidence type="ECO:0000313" key="14">
    <source>
        <dbReference type="Proteomes" id="UP000243719"/>
    </source>
</evidence>
<keyword evidence="5" id="KW-0812">Transmembrane</keyword>
<dbReference type="PANTHER" id="PTHR34501:SF9">
    <property type="entry name" value="MAJOR OUTER MEMBRANE PROTEIN P.IA"/>
    <property type="match status" value="1"/>
</dbReference>
<dbReference type="PANTHER" id="PTHR34501">
    <property type="entry name" value="PROTEIN YDDL-RELATED"/>
    <property type="match status" value="1"/>
</dbReference>
<dbReference type="EMBL" id="FNLO01000001">
    <property type="protein sequence ID" value="SDV46188.1"/>
    <property type="molecule type" value="Genomic_DNA"/>
</dbReference>
<protein>
    <submittedName>
        <fullName evidence="13">Outer membrane protein (Porin)</fullName>
    </submittedName>
</protein>
<dbReference type="CDD" id="cd00342">
    <property type="entry name" value="gram_neg_porins"/>
    <property type="match status" value="1"/>
</dbReference>
<accession>A0A1H2PJ08</accession>
<dbReference type="RefSeq" id="WP_091903582.1">
    <property type="nucleotide sequence ID" value="NZ_FNLO01000001.1"/>
</dbReference>
<dbReference type="AlphaFoldDB" id="A0A1H2PJ08"/>
<dbReference type="GO" id="GO:0015288">
    <property type="term" value="F:porin activity"/>
    <property type="evidence" value="ECO:0007669"/>
    <property type="project" value="UniProtKB-KW"/>
</dbReference>
<dbReference type="InterPro" id="IPR002299">
    <property type="entry name" value="Porin_Neis"/>
</dbReference>
<reference evidence="14" key="1">
    <citation type="submission" date="2016-09" db="EMBL/GenBank/DDBJ databases">
        <authorList>
            <person name="Varghese N."/>
            <person name="Submissions S."/>
        </authorList>
    </citation>
    <scope>NUCLEOTIDE SEQUENCE [LARGE SCALE GENOMIC DNA]</scope>
    <source>
        <strain evidence="14">JS23</strain>
    </source>
</reference>
<dbReference type="GO" id="GO:0046930">
    <property type="term" value="C:pore complex"/>
    <property type="evidence" value="ECO:0007669"/>
    <property type="project" value="UniProtKB-KW"/>
</dbReference>
<dbReference type="Gene3D" id="2.40.160.10">
    <property type="entry name" value="Porin"/>
    <property type="match status" value="1"/>
</dbReference>
<evidence type="ECO:0000256" key="5">
    <source>
        <dbReference type="ARBA" id="ARBA00022692"/>
    </source>
</evidence>
<dbReference type="InterPro" id="IPR033900">
    <property type="entry name" value="Gram_neg_porin_domain"/>
</dbReference>
<dbReference type="GO" id="GO:0009279">
    <property type="term" value="C:cell outer membrane"/>
    <property type="evidence" value="ECO:0007669"/>
    <property type="project" value="UniProtKB-SubCell"/>
</dbReference>
<evidence type="ECO:0000259" key="12">
    <source>
        <dbReference type="Pfam" id="PF13609"/>
    </source>
</evidence>
<dbReference type="PRINTS" id="PR00184">
    <property type="entry name" value="NEISSPPORIN"/>
</dbReference>
<keyword evidence="3" id="KW-0813">Transport</keyword>
<feature type="domain" description="Porin" evidence="12">
    <location>
        <begin position="14"/>
        <end position="343"/>
    </location>
</feature>
<sequence>MKNNRTHRHVAYAVVALSCLPAMQARAQSSVTLYGIIEDGLVYTNNQKGGAALQATTGATNTSRFGLRGTEDLGGGYRTVFTLESGFDASTGKLGQGGLMFGRTASVGLASPYGTVTAGRQYEPLSQYVGTLSSALQWAGWTGAHPGDVDNMQSTIRFNHSVQYASPARNGFSFKAMFAPGGAAGSFARERALSVGAGWQSRLGGVSAGYLNMRDPSVSAYGGTLLPGEAGYTSPVTSPIYSGYASARTLQIIAVGANARFSQVRVNAIYTNTRYQDVLTTASTPFRGGTAQFNTGELNGSYQLTANLLTGVAFIYTKAEDARYMQWNLGADYALSKRTDIGLVGVWQRATGTDSTGKAAVAHIASLTASSNSNQVAVRLNLRHRF</sequence>
<dbReference type="Proteomes" id="UP000243719">
    <property type="component" value="Unassembled WGS sequence"/>
</dbReference>
<proteinExistence type="predicted"/>
<dbReference type="GO" id="GO:0006811">
    <property type="term" value="P:monoatomic ion transport"/>
    <property type="evidence" value="ECO:0007669"/>
    <property type="project" value="UniProtKB-KW"/>
</dbReference>
<evidence type="ECO:0000256" key="4">
    <source>
        <dbReference type="ARBA" id="ARBA00022452"/>
    </source>
</evidence>
<feature type="signal peptide" evidence="11">
    <location>
        <begin position="1"/>
        <end position="27"/>
    </location>
</feature>
<dbReference type="OrthoDB" id="8982743at2"/>
<dbReference type="Pfam" id="PF13609">
    <property type="entry name" value="Porin_4"/>
    <property type="match status" value="1"/>
</dbReference>
<evidence type="ECO:0000256" key="3">
    <source>
        <dbReference type="ARBA" id="ARBA00022448"/>
    </source>
</evidence>
<evidence type="ECO:0000256" key="9">
    <source>
        <dbReference type="ARBA" id="ARBA00023136"/>
    </source>
</evidence>
<feature type="chain" id="PRO_5017238911" evidence="11">
    <location>
        <begin position="28"/>
        <end position="386"/>
    </location>
</feature>
<evidence type="ECO:0000256" key="2">
    <source>
        <dbReference type="ARBA" id="ARBA00011233"/>
    </source>
</evidence>
<evidence type="ECO:0000256" key="8">
    <source>
        <dbReference type="ARBA" id="ARBA00023114"/>
    </source>
</evidence>
<gene>
    <name evidence="13" type="ORF">SAMN05216551_101153</name>
</gene>
<evidence type="ECO:0000256" key="7">
    <source>
        <dbReference type="ARBA" id="ARBA00023065"/>
    </source>
</evidence>
<evidence type="ECO:0000256" key="11">
    <source>
        <dbReference type="SAM" id="SignalP"/>
    </source>
</evidence>
<dbReference type="PROSITE" id="PS51257">
    <property type="entry name" value="PROKAR_LIPOPROTEIN"/>
    <property type="match status" value="1"/>
</dbReference>
<evidence type="ECO:0000256" key="6">
    <source>
        <dbReference type="ARBA" id="ARBA00022729"/>
    </source>
</evidence>
<keyword evidence="9" id="KW-0472">Membrane</keyword>
<dbReference type="STRING" id="1770053.SAMN05216551_101153"/>
<evidence type="ECO:0000313" key="13">
    <source>
        <dbReference type="EMBL" id="SDV46188.1"/>
    </source>
</evidence>
<keyword evidence="7" id="KW-0406">Ion transport</keyword>
<keyword evidence="6 11" id="KW-0732">Signal</keyword>
<evidence type="ECO:0000256" key="10">
    <source>
        <dbReference type="ARBA" id="ARBA00023237"/>
    </source>
</evidence>